<dbReference type="EMBL" id="BSEC01000001">
    <property type="protein sequence ID" value="GLI95046.1"/>
    <property type="molecule type" value="Genomic_DNA"/>
</dbReference>
<sequence length="202" mass="22043">MVNIGSGMSADNSTQVQSARVRLSLEGRYMLVGSTDEHTCTAIEMSPADVALRAPVSAPPGAKVVLYLKQLGRFAGPILRTTDFGFEMQLELTPQRSDKLATQLAWLADRQAHASDKRNGDRIVPLTDITILRLPRGRECVARVRSFSHAGAEILTDHPIAVGEEIVIGRTPARVVRLASDGVGCEFLRHFQPGELDETTRL</sequence>
<reference evidence="1" key="1">
    <citation type="journal article" date="2023" name="Int. J. Syst. Evol. Microbiol.">
        <title>Methylocystis iwaonis sp. nov., a type II methane-oxidizing bacterium from surface soil of a rice paddy field in Japan, and emended description of the genus Methylocystis (ex Whittenbury et al. 1970) Bowman et al. 1993.</title>
        <authorList>
            <person name="Kaise H."/>
            <person name="Sawadogo J.B."/>
            <person name="Alam M.S."/>
            <person name="Ueno C."/>
            <person name="Dianou D."/>
            <person name="Shinjo R."/>
            <person name="Asakawa S."/>
        </authorList>
    </citation>
    <scope>NUCLEOTIDE SEQUENCE</scope>
    <source>
        <strain evidence="1">LMG27198</strain>
    </source>
</reference>
<proteinExistence type="predicted"/>
<protein>
    <submittedName>
        <fullName evidence="1">Pilus assembly protein PilZ</fullName>
    </submittedName>
</protein>
<name>A0A9W6LU02_9HYPH</name>
<gene>
    <name evidence="1" type="ORF">LMG27198_40380</name>
</gene>
<evidence type="ECO:0000313" key="1">
    <source>
        <dbReference type="EMBL" id="GLI95046.1"/>
    </source>
</evidence>
<organism evidence="1 2">
    <name type="scientific">Methylocystis echinoides</name>
    <dbReference type="NCBI Taxonomy" id="29468"/>
    <lineage>
        <taxon>Bacteria</taxon>
        <taxon>Pseudomonadati</taxon>
        <taxon>Pseudomonadota</taxon>
        <taxon>Alphaproteobacteria</taxon>
        <taxon>Hyphomicrobiales</taxon>
        <taxon>Methylocystaceae</taxon>
        <taxon>Methylocystis</taxon>
    </lineage>
</organism>
<evidence type="ECO:0000313" key="2">
    <source>
        <dbReference type="Proteomes" id="UP001144323"/>
    </source>
</evidence>
<dbReference type="AlphaFoldDB" id="A0A9W6LU02"/>
<comment type="caution">
    <text evidence="1">The sequence shown here is derived from an EMBL/GenBank/DDBJ whole genome shotgun (WGS) entry which is preliminary data.</text>
</comment>
<accession>A0A9W6LU02</accession>
<dbReference type="Proteomes" id="UP001144323">
    <property type="component" value="Unassembled WGS sequence"/>
</dbReference>
<keyword evidence="2" id="KW-1185">Reference proteome</keyword>
<dbReference type="SUPFAM" id="SSF141371">
    <property type="entry name" value="PilZ domain-like"/>
    <property type="match status" value="1"/>
</dbReference>